<dbReference type="EMBL" id="AVGG01000016">
    <property type="protein sequence ID" value="ESU27081.1"/>
    <property type="molecule type" value="Genomic_DNA"/>
</dbReference>
<sequence>MFNQTTPPESTVAPNQGFDYITAFLQDNLKLSGLYCFGTRQTCKSNQCSLSGKSSNEQHTHYYLLAFCPEFKENAVGEVSDVLKTKSEGRYTITLLLHKATAVRQLTPHQSYFFHRVMQTGIKLYEHPVVPPAIAFEANPKRNVESIKAYWHNRNRIAQVFLESQNQIEGCDTQPIQESMMHLAIENTTLALIDTFLGYRPMHFSLGYLFDLCNLFCPLAEEIFPRNTPEEQKIFNLLSQHLSKLRFANLKPTDFLHTELLQRRCYLFLEKATLLIEAELKRLEETNQ</sequence>
<evidence type="ECO:0000313" key="1">
    <source>
        <dbReference type="EMBL" id="ESU27081.1"/>
    </source>
</evidence>
<evidence type="ECO:0008006" key="3">
    <source>
        <dbReference type="Google" id="ProtNLM"/>
    </source>
</evidence>
<dbReference type="Proteomes" id="UP000018004">
    <property type="component" value="Unassembled WGS sequence"/>
</dbReference>
<proteinExistence type="predicted"/>
<dbReference type="AlphaFoldDB" id="V6SKF1"/>
<evidence type="ECO:0000313" key="2">
    <source>
        <dbReference type="Proteomes" id="UP000018004"/>
    </source>
</evidence>
<comment type="caution">
    <text evidence="1">The sequence shown here is derived from an EMBL/GenBank/DDBJ whole genome shotgun (WGS) entry which is preliminary data.</text>
</comment>
<dbReference type="PATRIC" id="fig|1341181.4.peg.2223"/>
<reference evidence="1 2" key="1">
    <citation type="submission" date="2013-08" db="EMBL/GenBank/DDBJ databases">
        <title>Flavobacterium limnosediminis JC2902 genome sequencing.</title>
        <authorList>
            <person name="Lee K."/>
            <person name="Yi H."/>
            <person name="Park S."/>
            <person name="Chun J."/>
        </authorList>
    </citation>
    <scope>NUCLEOTIDE SEQUENCE [LARGE SCALE GENOMIC DNA]</scope>
    <source>
        <strain evidence="1 2">JC2902</strain>
    </source>
</reference>
<dbReference type="eggNOG" id="COG2250">
    <property type="taxonomic scope" value="Bacteria"/>
</dbReference>
<gene>
    <name evidence="1" type="ORF">FLJC2902T_22590</name>
</gene>
<dbReference type="Gene3D" id="1.20.120.330">
    <property type="entry name" value="Nucleotidyltransferases domain 2"/>
    <property type="match status" value="1"/>
</dbReference>
<keyword evidence="2" id="KW-1185">Reference proteome</keyword>
<name>V6SKF1_9FLAO</name>
<accession>V6SKF1</accession>
<organism evidence="1 2">
    <name type="scientific">Flavobacterium limnosediminis JC2902</name>
    <dbReference type="NCBI Taxonomy" id="1341181"/>
    <lineage>
        <taxon>Bacteria</taxon>
        <taxon>Pseudomonadati</taxon>
        <taxon>Bacteroidota</taxon>
        <taxon>Flavobacteriia</taxon>
        <taxon>Flavobacteriales</taxon>
        <taxon>Flavobacteriaceae</taxon>
        <taxon>Flavobacterium</taxon>
    </lineage>
</organism>
<protein>
    <recommendedName>
        <fullName evidence="3">HEPN domain-containing protein</fullName>
    </recommendedName>
</protein>